<dbReference type="RefSeq" id="WP_125082525.1">
    <property type="nucleotide sequence ID" value="NZ_CP034248.1"/>
</dbReference>
<organism evidence="6 7">
    <name type="scientific">Paenibacillus lentus</name>
    <dbReference type="NCBI Taxonomy" id="1338368"/>
    <lineage>
        <taxon>Bacteria</taxon>
        <taxon>Bacillati</taxon>
        <taxon>Bacillota</taxon>
        <taxon>Bacilli</taxon>
        <taxon>Bacillales</taxon>
        <taxon>Paenibacillaceae</taxon>
        <taxon>Paenibacillus</taxon>
    </lineage>
</organism>
<evidence type="ECO:0000256" key="2">
    <source>
        <dbReference type="ARBA" id="ARBA00022559"/>
    </source>
</evidence>
<accession>A0A3S8RUP5</accession>
<dbReference type="PROSITE" id="PS00763">
    <property type="entry name" value="GLUTATHIONE_PEROXID_2"/>
    <property type="match status" value="1"/>
</dbReference>
<sequence length="163" mass="18304">MSELYHFEVRTIDGVATTLEQYKGKVLLIVNTASACGLTPQYRGLQQLYDTYGDQGLVVLGFPCNQFAGQEPGTEKEIKEFCDLNFQVTFPLFAKLDVKGDNIHPLYDYLVNHVPAPYRTGDIEWNFVKFLIDRNSSIVKQYSARTAPSALEGDIQQVLSASE</sequence>
<protein>
    <recommendedName>
        <fullName evidence="5">Glutathione peroxidase</fullName>
    </recommendedName>
</protein>
<keyword evidence="2 5" id="KW-0575">Peroxidase</keyword>
<dbReference type="InterPro" id="IPR029760">
    <property type="entry name" value="GPX_CS"/>
</dbReference>
<dbReference type="GO" id="GO:0004601">
    <property type="term" value="F:peroxidase activity"/>
    <property type="evidence" value="ECO:0007669"/>
    <property type="project" value="UniProtKB-KW"/>
</dbReference>
<feature type="active site" evidence="4">
    <location>
        <position position="36"/>
    </location>
</feature>
<dbReference type="CDD" id="cd00340">
    <property type="entry name" value="GSH_Peroxidase"/>
    <property type="match status" value="1"/>
</dbReference>
<dbReference type="PANTHER" id="PTHR11592:SF78">
    <property type="entry name" value="GLUTATHIONE PEROXIDASE"/>
    <property type="match status" value="1"/>
</dbReference>
<evidence type="ECO:0000256" key="1">
    <source>
        <dbReference type="ARBA" id="ARBA00006926"/>
    </source>
</evidence>
<gene>
    <name evidence="6" type="ORF">EIM92_10035</name>
</gene>
<evidence type="ECO:0000313" key="7">
    <source>
        <dbReference type="Proteomes" id="UP000273145"/>
    </source>
</evidence>
<comment type="similarity">
    <text evidence="1 5">Belongs to the glutathione peroxidase family.</text>
</comment>
<dbReference type="PANTHER" id="PTHR11592">
    <property type="entry name" value="GLUTATHIONE PEROXIDASE"/>
    <property type="match status" value="1"/>
</dbReference>
<dbReference type="Pfam" id="PF00255">
    <property type="entry name" value="GSHPx"/>
    <property type="match status" value="1"/>
</dbReference>
<dbReference type="PROSITE" id="PS51355">
    <property type="entry name" value="GLUTATHIONE_PEROXID_3"/>
    <property type="match status" value="1"/>
</dbReference>
<dbReference type="AlphaFoldDB" id="A0A3S8RUP5"/>
<evidence type="ECO:0000256" key="4">
    <source>
        <dbReference type="PIRSR" id="PIRSR000303-1"/>
    </source>
</evidence>
<keyword evidence="7" id="KW-1185">Reference proteome</keyword>
<reference evidence="6 7" key="1">
    <citation type="submission" date="2018-11" db="EMBL/GenBank/DDBJ databases">
        <title>Genome sequencing of Paenibacillus lentus DSM25539(T).</title>
        <authorList>
            <person name="Kook J.-K."/>
            <person name="Park S.-N."/>
            <person name="Lim Y.K."/>
        </authorList>
    </citation>
    <scope>NUCLEOTIDE SEQUENCE [LARGE SCALE GENOMIC DNA]</scope>
    <source>
        <strain evidence="6 7">DSM 25539</strain>
    </source>
</reference>
<name>A0A3S8RUP5_9BACL</name>
<dbReference type="OrthoDB" id="9789406at2"/>
<dbReference type="InterPro" id="IPR036249">
    <property type="entry name" value="Thioredoxin-like_sf"/>
</dbReference>
<evidence type="ECO:0000313" key="6">
    <source>
        <dbReference type="EMBL" id="AZK46467.1"/>
    </source>
</evidence>
<dbReference type="EMBL" id="CP034248">
    <property type="protein sequence ID" value="AZK46467.1"/>
    <property type="molecule type" value="Genomic_DNA"/>
</dbReference>
<dbReference type="Gene3D" id="3.40.30.10">
    <property type="entry name" value="Glutaredoxin"/>
    <property type="match status" value="1"/>
</dbReference>
<evidence type="ECO:0000256" key="3">
    <source>
        <dbReference type="ARBA" id="ARBA00023002"/>
    </source>
</evidence>
<dbReference type="GO" id="GO:0034599">
    <property type="term" value="P:cellular response to oxidative stress"/>
    <property type="evidence" value="ECO:0007669"/>
    <property type="project" value="TreeGrafter"/>
</dbReference>
<dbReference type="PROSITE" id="PS00460">
    <property type="entry name" value="GLUTATHIONE_PEROXID_1"/>
    <property type="match status" value="1"/>
</dbReference>
<dbReference type="InterPro" id="IPR029759">
    <property type="entry name" value="GPX_AS"/>
</dbReference>
<evidence type="ECO:0000256" key="5">
    <source>
        <dbReference type="RuleBase" id="RU000499"/>
    </source>
</evidence>
<dbReference type="Proteomes" id="UP000273145">
    <property type="component" value="Chromosome"/>
</dbReference>
<dbReference type="KEGG" id="plen:EIM92_10035"/>
<dbReference type="InterPro" id="IPR000889">
    <property type="entry name" value="Glutathione_peroxidase"/>
</dbReference>
<dbReference type="PRINTS" id="PR01011">
    <property type="entry name" value="GLUTPROXDASE"/>
</dbReference>
<dbReference type="FunFam" id="3.40.30.10:FF:000010">
    <property type="entry name" value="Glutathione peroxidase"/>
    <property type="match status" value="1"/>
</dbReference>
<proteinExistence type="inferred from homology"/>
<dbReference type="PIRSF" id="PIRSF000303">
    <property type="entry name" value="Glutathion_perox"/>
    <property type="match status" value="1"/>
</dbReference>
<dbReference type="SUPFAM" id="SSF52833">
    <property type="entry name" value="Thioredoxin-like"/>
    <property type="match status" value="1"/>
</dbReference>
<keyword evidence="3 5" id="KW-0560">Oxidoreductase</keyword>